<feature type="domain" description="Suppressor APC" evidence="3">
    <location>
        <begin position="119"/>
        <end position="195"/>
    </location>
</feature>
<feature type="region of interest" description="Disordered" evidence="2">
    <location>
        <begin position="583"/>
        <end position="654"/>
    </location>
</feature>
<dbReference type="PANTHER" id="PTHR14907">
    <property type="entry name" value="FI14130P"/>
    <property type="match status" value="1"/>
</dbReference>
<reference evidence="4" key="3">
    <citation type="journal article" date="2013" name="Nucleic Acids Res.">
        <title>The genome of Anopheles darlingi, the main neotropical malaria vector.</title>
        <authorList>
            <person name="Marinotti O."/>
            <person name="Cerqueira G.C."/>
            <person name="de Almeida L.G."/>
            <person name="Ferro M.I."/>
            <person name="Loreto E.L."/>
            <person name="Zaha A."/>
            <person name="Teixeira S.M."/>
            <person name="Wespiser A.R."/>
            <person name="Almeida E Silva A."/>
            <person name="Schlindwein A.D."/>
            <person name="Pacheco A.C."/>
            <person name="Silva A.L."/>
            <person name="Graveley B.R."/>
            <person name="Walenz B.P."/>
            <person name="Lima Bde A."/>
            <person name="Ribeiro C.A."/>
            <person name="Nunes-Silva C.G."/>
            <person name="de Carvalho C.R."/>
            <person name="Soares C.M."/>
            <person name="de Menezes C.B."/>
            <person name="Matiolli C."/>
            <person name="Caffrey D."/>
            <person name="Araujo D.A."/>
            <person name="de Oliveira D.M."/>
            <person name="Golenbock D."/>
            <person name="Grisard E.C."/>
            <person name="Fantinatti-Garboggini F."/>
            <person name="de Carvalho F.M."/>
            <person name="Barcellos F.G."/>
            <person name="Prosdocimi F."/>
            <person name="May G."/>
            <person name="Azevedo Junior G.M."/>
            <person name="Guimaraes G.M."/>
            <person name="Goldman G.H."/>
            <person name="Padilha I.Q."/>
            <person name="Batista Jda S."/>
            <person name="Ferro J.A."/>
            <person name="Ribeiro J.M."/>
            <person name="Fietto J.L."/>
            <person name="Dabbas K.M."/>
            <person name="Cerdeira L."/>
            <person name="Agnez-Lima L.F."/>
            <person name="Brocchi M."/>
            <person name="de Carvalho M.O."/>
            <person name="Teixeira Mde M."/>
            <person name="Diniz Maia Mde M."/>
            <person name="Goldman M.H."/>
            <person name="Cruz Schneider M.P."/>
            <person name="Felipe M.S."/>
            <person name="Hungria M."/>
            <person name="Nicolas M.F."/>
            <person name="Pereira M."/>
            <person name="Montes M.A."/>
            <person name="Cantao M.E."/>
            <person name="Vincentz M."/>
            <person name="Rafael M.S."/>
            <person name="Silverman N."/>
            <person name="Stoco P.H."/>
            <person name="Souza R.C."/>
            <person name="Vicentini R."/>
            <person name="Gazzinelli R.T."/>
            <person name="Neves Rde O."/>
            <person name="Silva R."/>
            <person name="Astolfi-Filho S."/>
            <person name="Maciel T.E."/>
            <person name="Urmenyi T.P."/>
            <person name="Tadei W.P."/>
            <person name="Camargo E.P."/>
            <person name="de Vasconcelos A.T."/>
        </authorList>
    </citation>
    <scope>NUCLEOTIDE SEQUENCE</scope>
</reference>
<evidence type="ECO:0000256" key="2">
    <source>
        <dbReference type="SAM" id="MobiDB-lite"/>
    </source>
</evidence>
<dbReference type="AlphaFoldDB" id="W5JBQ3"/>
<feature type="compositionally biased region" description="Low complexity" evidence="2">
    <location>
        <begin position="200"/>
        <end position="210"/>
    </location>
</feature>
<feature type="compositionally biased region" description="Low complexity" evidence="2">
    <location>
        <begin position="594"/>
        <end position="614"/>
    </location>
</feature>
<dbReference type="OMA" id="METWTET"/>
<dbReference type="eggNOG" id="ENOG502QUJT">
    <property type="taxonomic scope" value="Eukaryota"/>
</dbReference>
<feature type="compositionally biased region" description="Low complexity" evidence="2">
    <location>
        <begin position="274"/>
        <end position="290"/>
    </location>
</feature>
<feature type="region of interest" description="Disordered" evidence="2">
    <location>
        <begin position="39"/>
        <end position="115"/>
    </location>
</feature>
<evidence type="ECO:0000256" key="1">
    <source>
        <dbReference type="SAM" id="Coils"/>
    </source>
</evidence>
<proteinExistence type="predicted"/>
<dbReference type="VEuPathDB" id="VectorBase:ADAR2_010859"/>
<dbReference type="Pfam" id="PF11414">
    <property type="entry name" value="Suppressor_APC"/>
    <property type="match status" value="1"/>
</dbReference>
<keyword evidence="6" id="KW-1185">Reference proteome</keyword>
<reference evidence="4 6" key="1">
    <citation type="journal article" date="2010" name="BMC Genomics">
        <title>Combination of measures distinguishes pre-miRNAs from other stem-loops in the genome of the newly sequenced Anopheles darlingi.</title>
        <authorList>
            <person name="Mendes N.D."/>
            <person name="Freitas A.T."/>
            <person name="Vasconcelos A.T."/>
            <person name="Sagot M.F."/>
        </authorList>
    </citation>
    <scope>NUCLEOTIDE SEQUENCE</scope>
</reference>
<dbReference type="InterPro" id="IPR057953">
    <property type="entry name" value="SAPC2_N"/>
</dbReference>
<dbReference type="PANTHER" id="PTHR14907:SF2">
    <property type="entry name" value="SUPPRESSOR APC DOMAIN-CONTAINING PROTEIN 2"/>
    <property type="match status" value="1"/>
</dbReference>
<name>W5JBQ3_ANODA</name>
<dbReference type="EMBL" id="ADMH02001962">
    <property type="protein sequence ID" value="ETN60204.1"/>
    <property type="molecule type" value="Genomic_DNA"/>
</dbReference>
<keyword evidence="1" id="KW-0175">Coiled coil</keyword>
<reference evidence="4" key="2">
    <citation type="submission" date="2010-05" db="EMBL/GenBank/DDBJ databases">
        <authorList>
            <person name="Almeida L.G."/>
            <person name="Nicolas M.F."/>
            <person name="Souza R.C."/>
            <person name="Vasconcelos A.T.R."/>
        </authorList>
    </citation>
    <scope>NUCLEOTIDE SEQUENCE</scope>
</reference>
<sequence>MDQLSNRNRKNILSLNHGGNWSVPVVTPATTGMATAQLHPIRHQQQQQQQQQHLPRDVNGQQHHPTIAMFGQPQPQDTNHRSNHHLHHHHHHHHQHLQHQQHQQQQQQQQQQHQLQIDGLPKAFVAAMRTLFDIMDDRKTGFVRLADIEDRWLDDGSKGMPRGVIDSLRKVTPPSGMLSFERFCIGLKMCLVRNQPLSNGGSVDSGGSSSITTNTIAPTIPSPALSPPHAHSVPRGSPQAIEGKLGKLSLSRPPSAPLLDLDGALGLERKVAPPSVVPSWSNSSGVPGSNTATVRPNNAMPAQKTLSMPQLLSPDEDGLEPPPIILPGAYGPPKPPRVSLNLERSNQHQHQLQQGHHTTQGTGPTLGSSIDKAEIRNALQNWQMSLLMGEASADKTVGVEKPGHGGLRSLTTGRGSADGQTDLSTSSPSLQSINQLDGPLGRSGATILPASLYQKKSTVYGGGGGSGGRRREPRRHTLQNGVDYNMLKRLKQIEQEKDILVQGLTAVEQTRDWYLKQLAVVQEKIRYLGRPGSHMETWTETQQERLDLQRARVLEVNRHLMMLAESWERGGFPMHMNLALRPLPDTATYGSPYQPQQQQRQQHQHQRTQSQSTPPAVPPPPSSVSYQSAPSQQLSHQHHHLHLQQQQQQQPPTELVNHLKAQNHQLVEEVTQKNEKLSLLEREKAALIRELMQLQRANRAASMISNTEEMVF</sequence>
<feature type="compositionally biased region" description="Low complexity" evidence="2">
    <location>
        <begin position="100"/>
        <end position="115"/>
    </location>
</feature>
<dbReference type="HOGENOM" id="CLU_024930_1_0_1"/>
<feature type="compositionally biased region" description="Low complexity" evidence="2">
    <location>
        <begin position="623"/>
        <end position="635"/>
    </location>
</feature>
<reference evidence="5" key="4">
    <citation type="submission" date="2015-06" db="UniProtKB">
        <authorList>
            <consortium name="EnsemblMetazoa"/>
        </authorList>
    </citation>
    <scope>IDENTIFICATION</scope>
</reference>
<feature type="compositionally biased region" description="Basic residues" evidence="2">
    <location>
        <begin position="81"/>
        <end position="99"/>
    </location>
</feature>
<feature type="region of interest" description="Disordered" evidence="2">
    <location>
        <begin position="274"/>
        <end position="296"/>
    </location>
</feature>
<dbReference type="InterPro" id="IPR026828">
    <property type="entry name" value="SAPC2_1/2"/>
</dbReference>
<evidence type="ECO:0000313" key="4">
    <source>
        <dbReference type="EMBL" id="ETN60204.1"/>
    </source>
</evidence>
<feature type="region of interest" description="Disordered" evidence="2">
    <location>
        <begin position="396"/>
        <end position="430"/>
    </location>
</feature>
<protein>
    <recommendedName>
        <fullName evidence="3">Suppressor APC domain-containing protein</fullName>
    </recommendedName>
</protein>
<dbReference type="EnsemblMetazoa" id="ADAC008181-RA">
    <property type="protein sequence ID" value="ADAC008181-PA"/>
    <property type="gene ID" value="ADAC008181"/>
</dbReference>
<feature type="compositionally biased region" description="Polar residues" evidence="2">
    <location>
        <begin position="409"/>
        <end position="430"/>
    </location>
</feature>
<organism evidence="4">
    <name type="scientific">Anopheles darlingi</name>
    <name type="common">Mosquito</name>
    <dbReference type="NCBI Taxonomy" id="43151"/>
    <lineage>
        <taxon>Eukaryota</taxon>
        <taxon>Metazoa</taxon>
        <taxon>Ecdysozoa</taxon>
        <taxon>Arthropoda</taxon>
        <taxon>Hexapoda</taxon>
        <taxon>Insecta</taxon>
        <taxon>Pterygota</taxon>
        <taxon>Neoptera</taxon>
        <taxon>Endopterygota</taxon>
        <taxon>Diptera</taxon>
        <taxon>Nematocera</taxon>
        <taxon>Culicoidea</taxon>
        <taxon>Culicidae</taxon>
        <taxon>Anophelinae</taxon>
        <taxon>Anopheles</taxon>
    </lineage>
</organism>
<evidence type="ECO:0000313" key="5">
    <source>
        <dbReference type="EnsemblMetazoa" id="ADAC008181-PA"/>
    </source>
</evidence>
<evidence type="ECO:0000259" key="3">
    <source>
        <dbReference type="Pfam" id="PF25825"/>
    </source>
</evidence>
<gene>
    <name evidence="4" type="ORF">AND_008181</name>
</gene>
<feature type="compositionally biased region" description="Low complexity" evidence="2">
    <location>
        <begin position="348"/>
        <end position="367"/>
    </location>
</feature>
<dbReference type="VEuPathDB" id="VectorBase:ADAC008181"/>
<dbReference type="Pfam" id="PF25825">
    <property type="entry name" value="SAPC2_N"/>
    <property type="match status" value="1"/>
</dbReference>
<feature type="region of interest" description="Disordered" evidence="2">
    <location>
        <begin position="200"/>
        <end position="240"/>
    </location>
</feature>
<feature type="compositionally biased region" description="Low complexity" evidence="2">
    <location>
        <begin position="643"/>
        <end position="652"/>
    </location>
</feature>
<feature type="region of interest" description="Disordered" evidence="2">
    <location>
        <begin position="344"/>
        <end position="369"/>
    </location>
</feature>
<evidence type="ECO:0000313" key="6">
    <source>
        <dbReference type="Proteomes" id="UP000000673"/>
    </source>
</evidence>
<dbReference type="Proteomes" id="UP000000673">
    <property type="component" value="Unassembled WGS sequence"/>
</dbReference>
<feature type="coiled-coil region" evidence="1">
    <location>
        <begin position="656"/>
        <end position="697"/>
    </location>
</feature>
<accession>W5JBQ3</accession>